<evidence type="ECO:0000313" key="2">
    <source>
        <dbReference type="Proteomes" id="UP001056120"/>
    </source>
</evidence>
<proteinExistence type="predicted"/>
<evidence type="ECO:0000313" key="1">
    <source>
        <dbReference type="EMBL" id="KAI3829200.1"/>
    </source>
</evidence>
<dbReference type="Proteomes" id="UP001056120">
    <property type="component" value="Linkage Group LG01"/>
</dbReference>
<reference evidence="2" key="1">
    <citation type="journal article" date="2022" name="Mol. Ecol. Resour.">
        <title>The genomes of chicory, endive, great burdock and yacon provide insights into Asteraceae palaeo-polyploidization history and plant inulin production.</title>
        <authorList>
            <person name="Fan W."/>
            <person name="Wang S."/>
            <person name="Wang H."/>
            <person name="Wang A."/>
            <person name="Jiang F."/>
            <person name="Liu H."/>
            <person name="Zhao H."/>
            <person name="Xu D."/>
            <person name="Zhang Y."/>
        </authorList>
    </citation>
    <scope>NUCLEOTIDE SEQUENCE [LARGE SCALE GENOMIC DNA]</scope>
    <source>
        <strain evidence="2">cv. Yunnan</strain>
    </source>
</reference>
<organism evidence="1 2">
    <name type="scientific">Smallanthus sonchifolius</name>
    <dbReference type="NCBI Taxonomy" id="185202"/>
    <lineage>
        <taxon>Eukaryota</taxon>
        <taxon>Viridiplantae</taxon>
        <taxon>Streptophyta</taxon>
        <taxon>Embryophyta</taxon>
        <taxon>Tracheophyta</taxon>
        <taxon>Spermatophyta</taxon>
        <taxon>Magnoliopsida</taxon>
        <taxon>eudicotyledons</taxon>
        <taxon>Gunneridae</taxon>
        <taxon>Pentapetalae</taxon>
        <taxon>asterids</taxon>
        <taxon>campanulids</taxon>
        <taxon>Asterales</taxon>
        <taxon>Asteraceae</taxon>
        <taxon>Asteroideae</taxon>
        <taxon>Heliantheae alliance</taxon>
        <taxon>Millerieae</taxon>
        <taxon>Smallanthus</taxon>
    </lineage>
</organism>
<comment type="caution">
    <text evidence="1">The sequence shown here is derived from an EMBL/GenBank/DDBJ whole genome shotgun (WGS) entry which is preliminary data.</text>
</comment>
<reference evidence="1 2" key="2">
    <citation type="journal article" date="2022" name="Mol. Ecol. Resour.">
        <title>The genomes of chicory, endive, great burdock and yacon provide insights into Asteraceae paleo-polyploidization history and plant inulin production.</title>
        <authorList>
            <person name="Fan W."/>
            <person name="Wang S."/>
            <person name="Wang H."/>
            <person name="Wang A."/>
            <person name="Jiang F."/>
            <person name="Liu H."/>
            <person name="Zhao H."/>
            <person name="Xu D."/>
            <person name="Zhang Y."/>
        </authorList>
    </citation>
    <scope>NUCLEOTIDE SEQUENCE [LARGE SCALE GENOMIC DNA]</scope>
    <source>
        <strain evidence="2">cv. Yunnan</strain>
        <tissue evidence="1">Leaves</tissue>
    </source>
</reference>
<keyword evidence="2" id="KW-1185">Reference proteome</keyword>
<protein>
    <submittedName>
        <fullName evidence="1">Uncharacterized protein</fullName>
    </submittedName>
</protein>
<sequence>MAGKSNRGRNNKASQNAAEMVVTANGHIKDNLKPVGEQKVEANGVPPSAEAKQGHGGVKETLEMEMMNWMVGFETEQVTVGFVFFFFLIHFSKSATDGDDELDGV</sequence>
<name>A0ACB9KA99_9ASTR</name>
<dbReference type="EMBL" id="CM042018">
    <property type="protein sequence ID" value="KAI3829200.1"/>
    <property type="molecule type" value="Genomic_DNA"/>
</dbReference>
<gene>
    <name evidence="1" type="ORF">L1987_03317</name>
</gene>
<accession>A0ACB9KA99</accession>